<feature type="region of interest" description="Disordered" evidence="13">
    <location>
        <begin position="544"/>
        <end position="579"/>
    </location>
</feature>
<dbReference type="InterPro" id="IPR040706">
    <property type="entry name" value="Zf-MYST"/>
</dbReference>
<keyword evidence="7" id="KW-0862">Zinc</keyword>
<evidence type="ECO:0000313" key="16">
    <source>
        <dbReference type="EMBL" id="CAF3832658.1"/>
    </source>
</evidence>
<feature type="compositionally biased region" description="Polar residues" evidence="13">
    <location>
        <begin position="544"/>
        <end position="577"/>
    </location>
</feature>
<keyword evidence="10 12" id="KW-0539">Nucleus</keyword>
<comment type="catalytic activity">
    <reaction evidence="12">
        <text>L-lysyl-[protein] + acetyl-CoA = N(6)-acetyl-L-lysyl-[protein] + CoA + H(+)</text>
        <dbReference type="Rhea" id="RHEA:45948"/>
        <dbReference type="Rhea" id="RHEA-COMP:9752"/>
        <dbReference type="Rhea" id="RHEA-COMP:10731"/>
        <dbReference type="ChEBI" id="CHEBI:15378"/>
        <dbReference type="ChEBI" id="CHEBI:29969"/>
        <dbReference type="ChEBI" id="CHEBI:57287"/>
        <dbReference type="ChEBI" id="CHEBI:57288"/>
        <dbReference type="ChEBI" id="CHEBI:61930"/>
        <dbReference type="EC" id="2.3.1.48"/>
    </reaction>
</comment>
<evidence type="ECO:0000256" key="4">
    <source>
        <dbReference type="ARBA" id="ARBA00022679"/>
    </source>
</evidence>
<feature type="region of interest" description="Disordered" evidence="13">
    <location>
        <begin position="411"/>
        <end position="443"/>
    </location>
</feature>
<feature type="domain" description="MYST-type HAT" evidence="14">
    <location>
        <begin position="767"/>
        <end position="1079"/>
    </location>
</feature>
<dbReference type="Pfam" id="PF17772">
    <property type="entry name" value="zf-MYST"/>
    <property type="match status" value="1"/>
</dbReference>
<evidence type="ECO:0000313" key="15">
    <source>
        <dbReference type="EMBL" id="CAF1064794.1"/>
    </source>
</evidence>
<dbReference type="InterPro" id="IPR036388">
    <property type="entry name" value="WH-like_DNA-bd_sf"/>
</dbReference>
<dbReference type="EMBL" id="CAJNOQ010004561">
    <property type="protein sequence ID" value="CAF1064794.1"/>
    <property type="molecule type" value="Genomic_DNA"/>
</dbReference>
<dbReference type="GO" id="GO:0003682">
    <property type="term" value="F:chromatin binding"/>
    <property type="evidence" value="ECO:0007669"/>
    <property type="project" value="TreeGrafter"/>
</dbReference>
<gene>
    <name evidence="15" type="ORF">GPM918_LOCUS16967</name>
    <name evidence="16" type="ORF">SRO942_LOCUS16968</name>
</gene>
<feature type="region of interest" description="Disordered" evidence="13">
    <location>
        <begin position="1"/>
        <end position="25"/>
    </location>
</feature>
<evidence type="ECO:0000256" key="9">
    <source>
        <dbReference type="ARBA" id="ARBA00022990"/>
    </source>
</evidence>
<sequence>MNSSRVLSSAQQTSTNNERLSHSNSIENINRELHSTSNSIIQLTDDEEEQNDIPVNSDKTKISFHVNNEQKLQIPIKQKRHLTSEDKRQTISPHKQCLTLSIAVKKQSSTNCSPVRTGANPTMQTPISLLASSCNDTPNESQIDRQMTNEYSNLAFVDTSNTQHCYENENCTQPLSSESNDVNNIAKQNTPQSSKMNAYHSNTNTSETGETFQNINCTVLKRSRMTTSPVNREKESTSTSKRLRPTSDDADVTTKNLPRVTITPSLHQLQRRGSETNSTSTADHLPHTSTNNNSNGINMKQQKSTYRRNFSNLSSFNTNTRTICSIREPLPLESSYETASTINTNSEKRQTPVNSLSITQTTSPQCSIYSYNTVTSSMNTLVIVPDNDMEDDSKPDMIEIDINKSISIPLTKTQSLPRENTTLSTSASSTTAATSGSSSNNTDQDIITLLKGDIERSNDRAIIIETQTKEDSSKSIATMPALTPSSPVSISPSVMKQFLYYFRSAAKNQLKKQSQPSLSSDVSSRLRQALVEINKNYNVLSSTNTTAKTEVEDQQSPKSSASTCSSNVVISQPSNQQKEVKVEIHPRRENIINSASVPKVVPFESSIKTTSLPSQTNIPISTLPKQSASHIYLSSYQEQIPRTSSTVIQLPNISISQENSSEGTNQHQKSNSDQQNALTSFLVQSIIPIYLKHQQISPIIDFNPIYLAEDLFIESKRLYQTRRKIKQEDAISSLPMNSIISKHSSQNQQSRSTLSSKVTTPRLTLQRNNSNRRLLQFGRYEIETFYRSAYPFREQCDTRSSGTNLNQQSYSSLELNLIKKIYVCEYCLKYFHDEEYPWQRHLIKCPWTNPYGLKLYETDKLALYEVNGNSEHRSFCQNLCLLARLFIDSKNVDKYVDRFLFYILYQKEILPFRNHSSSIVSSSNQKQQPCNYQIIGYFSKLKFSNKRDHLNLSCLLVLPQYTKQGFSKILIEFSYLLCQLENKTSTPERPLSDLGLLCYRSYWREKILQFIIEIDYIETEISLTETVKDDLNSISMKDIRYWTGFLTKDILSTLQYFGLIRIHDRTFYIIKKHSLYVEQKRKQQQHLIRLGVIMKHVTALQNRYERKKNLLNTWELKQLQQTLTTTIYNLFQNYDWSFFIDYTCLHNIDEKNLRIYKEKLLKKYVLHWNHFEEDENEIRMKNMKNSSGESDNQKEEQDEIIILLD</sequence>
<dbReference type="InterPro" id="IPR050603">
    <property type="entry name" value="MYST_HAT"/>
</dbReference>
<dbReference type="Pfam" id="PF01853">
    <property type="entry name" value="MOZ_SAS"/>
    <property type="match status" value="1"/>
</dbReference>
<accession>A0A814LKA7</accession>
<evidence type="ECO:0000256" key="10">
    <source>
        <dbReference type="ARBA" id="ARBA00023242"/>
    </source>
</evidence>
<evidence type="ECO:0000256" key="1">
    <source>
        <dbReference type="ARBA" id="ARBA00004123"/>
    </source>
</evidence>
<dbReference type="PANTHER" id="PTHR10615:SF161">
    <property type="entry name" value="HISTONE ACETYLTRANSFERASE KAT7"/>
    <property type="match status" value="1"/>
</dbReference>
<reference evidence="15" key="1">
    <citation type="submission" date="2021-02" db="EMBL/GenBank/DDBJ databases">
        <authorList>
            <person name="Nowell W R."/>
        </authorList>
    </citation>
    <scope>NUCLEOTIDE SEQUENCE</scope>
</reference>
<dbReference type="GO" id="GO:0004402">
    <property type="term" value="F:histone acetyltransferase activity"/>
    <property type="evidence" value="ECO:0007669"/>
    <property type="project" value="InterPro"/>
</dbReference>
<feature type="compositionally biased region" description="Polar residues" evidence="13">
    <location>
        <begin position="275"/>
        <end position="298"/>
    </location>
</feature>
<dbReference type="OrthoDB" id="787137at2759"/>
<dbReference type="PANTHER" id="PTHR10615">
    <property type="entry name" value="HISTONE ACETYLTRANSFERASE"/>
    <property type="match status" value="1"/>
</dbReference>
<name>A0A814LKA7_9BILA</name>
<keyword evidence="5" id="KW-0479">Metal-binding</keyword>
<keyword evidence="9" id="KW-0007">Acetylation</keyword>
<evidence type="ECO:0000256" key="13">
    <source>
        <dbReference type="SAM" id="MobiDB-lite"/>
    </source>
</evidence>
<dbReference type="EC" id="2.3.1.48" evidence="3 12"/>
<evidence type="ECO:0000259" key="14">
    <source>
        <dbReference type="PROSITE" id="PS51726"/>
    </source>
</evidence>
<proteinExistence type="inferred from homology"/>
<evidence type="ECO:0000256" key="5">
    <source>
        <dbReference type="ARBA" id="ARBA00022723"/>
    </source>
</evidence>
<evidence type="ECO:0000256" key="8">
    <source>
        <dbReference type="ARBA" id="ARBA00022853"/>
    </source>
</evidence>
<protein>
    <recommendedName>
        <fullName evidence="3 12">Histone acetyltransferase</fullName>
        <ecNumber evidence="3 12">2.3.1.48</ecNumber>
    </recommendedName>
</protein>
<keyword evidence="8" id="KW-0156">Chromatin regulator</keyword>
<dbReference type="PROSITE" id="PS51726">
    <property type="entry name" value="MYST_HAT"/>
    <property type="match status" value="1"/>
</dbReference>
<dbReference type="GO" id="GO:0006357">
    <property type="term" value="P:regulation of transcription by RNA polymerase II"/>
    <property type="evidence" value="ECO:0007669"/>
    <property type="project" value="TreeGrafter"/>
</dbReference>
<evidence type="ECO:0000256" key="12">
    <source>
        <dbReference type="RuleBase" id="RU361211"/>
    </source>
</evidence>
<comment type="similarity">
    <text evidence="2 12">Belongs to the MYST (SAS/MOZ) family.</text>
</comment>
<dbReference type="Gene3D" id="1.10.10.10">
    <property type="entry name" value="Winged helix-like DNA-binding domain superfamily/Winged helix DNA-binding domain"/>
    <property type="match status" value="1"/>
</dbReference>
<evidence type="ECO:0000256" key="7">
    <source>
        <dbReference type="ARBA" id="ARBA00022833"/>
    </source>
</evidence>
<dbReference type="SUPFAM" id="SSF55729">
    <property type="entry name" value="Acyl-CoA N-acyltransferases (Nat)"/>
    <property type="match status" value="1"/>
</dbReference>
<dbReference type="GO" id="GO:0000785">
    <property type="term" value="C:chromatin"/>
    <property type="evidence" value="ECO:0007669"/>
    <property type="project" value="TreeGrafter"/>
</dbReference>
<feature type="region of interest" description="Disordered" evidence="13">
    <location>
        <begin position="222"/>
        <end position="298"/>
    </location>
</feature>
<dbReference type="Gene3D" id="3.40.630.30">
    <property type="match status" value="1"/>
</dbReference>
<evidence type="ECO:0000313" key="17">
    <source>
        <dbReference type="Proteomes" id="UP000663829"/>
    </source>
</evidence>
<dbReference type="InterPro" id="IPR016181">
    <property type="entry name" value="Acyl_CoA_acyltransferase"/>
</dbReference>
<evidence type="ECO:0000256" key="6">
    <source>
        <dbReference type="ARBA" id="ARBA00022771"/>
    </source>
</evidence>
<dbReference type="GO" id="GO:0008270">
    <property type="term" value="F:zinc ion binding"/>
    <property type="evidence" value="ECO:0007669"/>
    <property type="project" value="UniProtKB-KW"/>
</dbReference>
<dbReference type="GO" id="GO:0005634">
    <property type="term" value="C:nucleus"/>
    <property type="evidence" value="ECO:0007669"/>
    <property type="project" value="UniProtKB-SubCell"/>
</dbReference>
<feature type="active site" description="Proton donor/acceptor" evidence="11">
    <location>
        <position position="988"/>
    </location>
</feature>
<keyword evidence="17" id="KW-1185">Reference proteome</keyword>
<dbReference type="EMBL" id="CAJOBC010004562">
    <property type="protein sequence ID" value="CAF3832658.1"/>
    <property type="molecule type" value="Genomic_DNA"/>
</dbReference>
<feature type="region of interest" description="Disordered" evidence="13">
    <location>
        <begin position="337"/>
        <end position="358"/>
    </location>
</feature>
<dbReference type="Proteomes" id="UP000681722">
    <property type="component" value="Unassembled WGS sequence"/>
</dbReference>
<organism evidence="15 17">
    <name type="scientific">Didymodactylos carnosus</name>
    <dbReference type="NCBI Taxonomy" id="1234261"/>
    <lineage>
        <taxon>Eukaryota</taxon>
        <taxon>Metazoa</taxon>
        <taxon>Spiralia</taxon>
        <taxon>Gnathifera</taxon>
        <taxon>Rotifera</taxon>
        <taxon>Eurotatoria</taxon>
        <taxon>Bdelloidea</taxon>
        <taxon>Philodinida</taxon>
        <taxon>Philodinidae</taxon>
        <taxon>Didymodactylos</taxon>
    </lineage>
</organism>
<dbReference type="GO" id="GO:0003712">
    <property type="term" value="F:transcription coregulator activity"/>
    <property type="evidence" value="ECO:0007669"/>
    <property type="project" value="TreeGrafter"/>
</dbReference>
<dbReference type="Proteomes" id="UP000663829">
    <property type="component" value="Unassembled WGS sequence"/>
</dbReference>
<comment type="subcellular location">
    <subcellularLocation>
        <location evidence="1 12">Nucleus</location>
    </subcellularLocation>
</comment>
<dbReference type="Gene3D" id="3.30.60.60">
    <property type="entry name" value="N-acetyl transferase-like"/>
    <property type="match status" value="1"/>
</dbReference>
<evidence type="ECO:0000256" key="3">
    <source>
        <dbReference type="ARBA" id="ARBA00013184"/>
    </source>
</evidence>
<keyword evidence="6" id="KW-0863">Zinc-finger</keyword>
<feature type="compositionally biased region" description="Low complexity" evidence="13">
    <location>
        <begin position="420"/>
        <end position="442"/>
    </location>
</feature>
<dbReference type="InterPro" id="IPR002717">
    <property type="entry name" value="HAT_MYST-type"/>
</dbReference>
<dbReference type="AlphaFoldDB" id="A0A814LKA7"/>
<keyword evidence="4" id="KW-0808">Transferase</keyword>
<evidence type="ECO:0000256" key="11">
    <source>
        <dbReference type="PIRSR" id="PIRSR602717-51"/>
    </source>
</evidence>
<comment type="caution">
    <text evidence="15">The sequence shown here is derived from an EMBL/GenBank/DDBJ whole genome shotgun (WGS) entry which is preliminary data.</text>
</comment>
<evidence type="ECO:0000256" key="2">
    <source>
        <dbReference type="ARBA" id="ARBA00010107"/>
    </source>
</evidence>